<dbReference type="GO" id="GO:0003700">
    <property type="term" value="F:DNA-binding transcription factor activity"/>
    <property type="evidence" value="ECO:0007669"/>
    <property type="project" value="InterPro"/>
</dbReference>
<feature type="compositionally biased region" description="Low complexity" evidence="8">
    <location>
        <begin position="334"/>
        <end position="348"/>
    </location>
</feature>
<feature type="coiled-coil region" evidence="7">
    <location>
        <begin position="499"/>
        <end position="533"/>
    </location>
</feature>
<dbReference type="Gene3D" id="1.20.5.170">
    <property type="match status" value="1"/>
</dbReference>
<evidence type="ECO:0000256" key="6">
    <source>
        <dbReference type="ARBA" id="ARBA00023242"/>
    </source>
</evidence>
<dbReference type="GO" id="GO:0006357">
    <property type="term" value="P:regulation of transcription by RNA polymerase II"/>
    <property type="evidence" value="ECO:0007669"/>
    <property type="project" value="UniProtKB-ARBA"/>
</dbReference>
<dbReference type="FunFam" id="1.20.5.170:FF:000053">
    <property type="entry name" value="BZIP transcription factor AtfA"/>
    <property type="match status" value="1"/>
</dbReference>
<dbReference type="KEGG" id="cdu:CD36_03510"/>
<organism evidence="11 12">
    <name type="scientific">Candida dubliniensis (strain CD36 / ATCC MYA-646 / CBS 7987 / NCPF 3949 / NRRL Y-17841)</name>
    <name type="common">Yeast</name>
    <dbReference type="NCBI Taxonomy" id="573826"/>
    <lineage>
        <taxon>Eukaryota</taxon>
        <taxon>Fungi</taxon>
        <taxon>Dikarya</taxon>
        <taxon>Ascomycota</taxon>
        <taxon>Saccharomycotina</taxon>
        <taxon>Pichiomycetes</taxon>
        <taxon>Debaryomycetaceae</taxon>
        <taxon>Candida/Lodderomyces clade</taxon>
        <taxon>Candida</taxon>
    </lineage>
</organism>
<dbReference type="GO" id="GO:0005634">
    <property type="term" value="C:nucleus"/>
    <property type="evidence" value="ECO:0007669"/>
    <property type="project" value="UniProtKB-SubCell"/>
</dbReference>
<evidence type="ECO:0000256" key="5">
    <source>
        <dbReference type="ARBA" id="ARBA00023163"/>
    </source>
</evidence>
<dbReference type="AlphaFoldDB" id="B9W7F2"/>
<dbReference type="VEuPathDB" id="FungiDB:CD36_03510"/>
<dbReference type="GO" id="GO:0003677">
    <property type="term" value="F:DNA binding"/>
    <property type="evidence" value="ECO:0007669"/>
    <property type="project" value="UniProtKB-KW"/>
</dbReference>
<keyword evidence="4" id="KW-0238">DNA-binding</keyword>
<feature type="compositionally biased region" description="Basic residues" evidence="8">
    <location>
        <begin position="362"/>
        <end position="381"/>
    </location>
</feature>
<feature type="compositionally biased region" description="Basic and acidic residues" evidence="8">
    <location>
        <begin position="382"/>
        <end position="392"/>
    </location>
</feature>
<evidence type="ECO:0000256" key="8">
    <source>
        <dbReference type="SAM" id="MobiDB-lite"/>
    </source>
</evidence>
<protein>
    <submittedName>
        <fullName evidence="11">ATF1-like transcription factor, putative</fullName>
    </submittedName>
</protein>
<dbReference type="EMBL" id="FM992688">
    <property type="protein sequence ID" value="CAX44611.1"/>
    <property type="molecule type" value="Genomic_DNA"/>
</dbReference>
<sequence length="569" mass="61288">MSSDHKSKFDLELNPFERSFATKESSSVSLNELAAASNNDAISEVNSVATSGSSIKNGSSSNKHNLHIPNISSVNQQQGVNGKLPGITPPLFTPGGRRLPPIGLSPGGTTTRQYSNSTNSGSLPSNPDTLGSSIWGVLPTNQTFQQQQQQQQQQQSQPQPHNFNQFMSGMRKTGLTPNESNIRSGLTPGGLNNFGFGSNLVPGLSTPGALLNGPITPGLSSLLGITQTPSSLLIPTTSSFSQNNSSHLVQPTTNNSVGPIPESTALGSQVNIPQTQQLQSDQSSQAIVGGLPPSQPQPQQHQQQPVIAQQIHTIPENQSIAFDIIPESKPASSETTNLETDLATTNTTTKKRKNDTAGASNKKPKVTKGKKKEPKSKSKGKNNRELNEDDHQNSLNKAEGESVSQKENGIEENHNVEVEPNEGHLENGDETTSTKSNNNTTTTTTTTTNGTTTTTPTTTKSKNRKNSSTTLTEEDKRKNFLERNRVAASKCRQRKKLLIQKMEEELEFYSNGYRELSAEVNKLRGAILLLKKKHNIQDEIIDGLLSKPNTVPTNVTSIPSTIPTTLNPT</sequence>
<dbReference type="RefSeq" id="XP_002417023.1">
    <property type="nucleotide sequence ID" value="XM_002416978.1"/>
</dbReference>
<feature type="domain" description="BZIP" evidence="9">
    <location>
        <begin position="474"/>
        <end position="531"/>
    </location>
</feature>
<evidence type="ECO:0000256" key="3">
    <source>
        <dbReference type="ARBA" id="ARBA00023015"/>
    </source>
</evidence>
<dbReference type="Proteomes" id="UP000002605">
    <property type="component" value="Chromosome 1"/>
</dbReference>
<feature type="region of interest" description="Disordered" evidence="8">
    <location>
        <begin position="328"/>
        <end position="477"/>
    </location>
</feature>
<keyword evidence="6" id="KW-0539">Nucleus</keyword>
<feature type="region of interest" description="Disordered" evidence="8">
    <location>
        <begin position="86"/>
        <end position="185"/>
    </location>
</feature>
<dbReference type="SMART" id="SM00338">
    <property type="entry name" value="BRLZ"/>
    <property type="match status" value="1"/>
</dbReference>
<keyword evidence="7" id="KW-0175">Coiled coil</keyword>
<feature type="compositionally biased region" description="Polar residues" evidence="8">
    <location>
        <begin position="240"/>
        <end position="257"/>
    </location>
</feature>
<evidence type="ECO:0000313" key="11">
    <source>
        <dbReference type="EMBL" id="CAX44611.1"/>
    </source>
</evidence>
<feature type="compositionally biased region" description="Low complexity" evidence="8">
    <location>
        <begin position="139"/>
        <end position="166"/>
    </location>
</feature>
<dbReference type="SUPFAM" id="SSF57959">
    <property type="entry name" value="Leucine zipper domain"/>
    <property type="match status" value="1"/>
</dbReference>
<evidence type="ECO:0000256" key="1">
    <source>
        <dbReference type="ARBA" id="ARBA00004123"/>
    </source>
</evidence>
<feature type="compositionally biased region" description="Polar residues" evidence="8">
    <location>
        <begin position="107"/>
        <end position="132"/>
    </location>
</feature>
<name>B9W7F2_CANDC</name>
<comment type="similarity">
    <text evidence="2">Belongs to the bZIP family.</text>
</comment>
<evidence type="ECO:0000256" key="4">
    <source>
        <dbReference type="ARBA" id="ARBA00023125"/>
    </source>
</evidence>
<dbReference type="HOGENOM" id="CLU_021530_0_0_1"/>
<gene>
    <name evidence="10" type="ordered locus">Cd36_03510</name>
    <name evidence="11" type="ORF">CD36_03510</name>
</gene>
<dbReference type="OrthoDB" id="295274at2759"/>
<feature type="region of interest" description="Disordered" evidence="8">
    <location>
        <begin position="239"/>
        <end position="266"/>
    </location>
</feature>
<proteinExistence type="inferred from homology"/>
<evidence type="ECO:0000313" key="10">
    <source>
        <dbReference type="CGD" id="CAL0000165513"/>
    </source>
</evidence>
<dbReference type="InterPro" id="IPR046347">
    <property type="entry name" value="bZIP_sf"/>
</dbReference>
<accession>B9W7F2</accession>
<feature type="compositionally biased region" description="Polar residues" evidence="8">
    <location>
        <begin position="175"/>
        <end position="184"/>
    </location>
</feature>
<dbReference type="PROSITE" id="PS50217">
    <property type="entry name" value="BZIP"/>
    <property type="match status" value="1"/>
</dbReference>
<evidence type="ECO:0000256" key="2">
    <source>
        <dbReference type="ARBA" id="ARBA00007163"/>
    </source>
</evidence>
<comment type="subcellular location">
    <subcellularLocation>
        <location evidence="1">Nucleus</location>
    </subcellularLocation>
</comment>
<feature type="region of interest" description="Disordered" evidence="8">
    <location>
        <begin position="279"/>
        <end position="306"/>
    </location>
</feature>
<dbReference type="GeneID" id="8044559"/>
<dbReference type="InterPro" id="IPR051027">
    <property type="entry name" value="bZIP_transcription_factors"/>
</dbReference>
<dbReference type="eggNOG" id="KOG1414">
    <property type="taxonomic scope" value="Eukaryota"/>
</dbReference>
<keyword evidence="5" id="KW-0804">Transcription</keyword>
<feature type="compositionally biased region" description="Low complexity" evidence="8">
    <location>
        <begin position="297"/>
        <end position="306"/>
    </location>
</feature>
<dbReference type="PANTHER" id="PTHR19304">
    <property type="entry name" value="CYCLIC-AMP RESPONSE ELEMENT BINDING PROTEIN"/>
    <property type="match status" value="1"/>
</dbReference>
<dbReference type="CDD" id="cd14687">
    <property type="entry name" value="bZIP_ATF2"/>
    <property type="match status" value="1"/>
</dbReference>
<keyword evidence="12" id="KW-1185">Reference proteome</keyword>
<evidence type="ECO:0000259" key="9">
    <source>
        <dbReference type="PROSITE" id="PS50217"/>
    </source>
</evidence>
<reference evidence="11 12" key="1">
    <citation type="journal article" date="2009" name="Genome Res.">
        <title>Comparative genomics of the fungal pathogens Candida dubliniensis and Candida albicans.</title>
        <authorList>
            <person name="Jackson A.P."/>
            <person name="Gamble J.A."/>
            <person name="Yeomans T."/>
            <person name="Moran G.P."/>
            <person name="Saunders D."/>
            <person name="Harris D."/>
            <person name="Aslett M."/>
            <person name="Barrell J.F."/>
            <person name="Butler G."/>
            <person name="Citiulo F."/>
            <person name="Coleman D.C."/>
            <person name="de Groot P.W.J."/>
            <person name="Goodwin T.J."/>
            <person name="Quail M.A."/>
            <person name="McQuillan J."/>
            <person name="Munro C.A."/>
            <person name="Pain A."/>
            <person name="Poulter R.T."/>
            <person name="Rajandream M.A."/>
            <person name="Renauld H."/>
            <person name="Spiering M.J."/>
            <person name="Tivey A."/>
            <person name="Gow N.A.R."/>
            <person name="Barrell B."/>
            <person name="Sullivan D.J."/>
            <person name="Berriman M."/>
        </authorList>
    </citation>
    <scope>NUCLEOTIDE SEQUENCE [LARGE SCALE GENOMIC DNA]</scope>
    <source>
        <strain evidence="12">CD36 / ATCC MYA-646 / CBS 7987 / NCPF 3949 / NRRL Y-17841</strain>
    </source>
</reference>
<evidence type="ECO:0000256" key="7">
    <source>
        <dbReference type="SAM" id="Coils"/>
    </source>
</evidence>
<dbReference type="CGD" id="CAL0000165513">
    <property type="gene designation" value="Cd36_03510"/>
</dbReference>
<feature type="compositionally biased region" description="Basic and acidic residues" evidence="8">
    <location>
        <begin position="408"/>
        <end position="427"/>
    </location>
</feature>
<feature type="compositionally biased region" description="Low complexity" evidence="8">
    <location>
        <begin position="431"/>
        <end position="471"/>
    </location>
</feature>
<keyword evidence="3" id="KW-0805">Transcription regulation</keyword>
<dbReference type="InterPro" id="IPR004827">
    <property type="entry name" value="bZIP"/>
</dbReference>
<evidence type="ECO:0000313" key="12">
    <source>
        <dbReference type="Proteomes" id="UP000002605"/>
    </source>
</evidence>